<evidence type="ECO:0000256" key="4">
    <source>
        <dbReference type="ARBA" id="ARBA00022525"/>
    </source>
</evidence>
<comment type="catalytic activity">
    <reaction evidence="1">
        <text>a triacylglycerol + H2O = a diacylglycerol + a fatty acid + H(+)</text>
        <dbReference type="Rhea" id="RHEA:12044"/>
        <dbReference type="ChEBI" id="CHEBI:15377"/>
        <dbReference type="ChEBI" id="CHEBI:15378"/>
        <dbReference type="ChEBI" id="CHEBI:17855"/>
        <dbReference type="ChEBI" id="CHEBI:18035"/>
        <dbReference type="ChEBI" id="CHEBI:28868"/>
        <dbReference type="EC" id="3.1.1.3"/>
    </reaction>
</comment>
<evidence type="ECO:0000313" key="11">
    <source>
        <dbReference type="EMBL" id="GAA0494461.1"/>
    </source>
</evidence>
<keyword evidence="12" id="KW-1185">Reference proteome</keyword>
<dbReference type="RefSeq" id="WP_343840746.1">
    <property type="nucleotide sequence ID" value="NZ_BAAADO010000004.1"/>
</dbReference>
<feature type="domain" description="Lipase-like C-terminal" evidence="10">
    <location>
        <begin position="36"/>
        <end position="413"/>
    </location>
</feature>
<feature type="signal peptide" evidence="9">
    <location>
        <begin position="1"/>
        <end position="26"/>
    </location>
</feature>
<evidence type="ECO:0000256" key="6">
    <source>
        <dbReference type="ARBA" id="ARBA00022801"/>
    </source>
</evidence>
<keyword evidence="4" id="KW-0964">Secreted</keyword>
<dbReference type="InterPro" id="IPR056304">
    <property type="entry name" value="Lip-like_C"/>
</dbReference>
<keyword evidence="7" id="KW-0442">Lipid degradation</keyword>
<dbReference type="InterPro" id="IPR029058">
    <property type="entry name" value="AB_hydrolase_fold"/>
</dbReference>
<protein>
    <recommendedName>
        <fullName evidence="3">triacylglycerol lipase</fullName>
        <ecNumber evidence="3">3.1.1.3</ecNumber>
    </recommendedName>
</protein>
<feature type="chain" id="PRO_5045706612" description="triacylglycerol lipase" evidence="9">
    <location>
        <begin position="27"/>
        <end position="416"/>
    </location>
</feature>
<dbReference type="PANTHER" id="PTHR34043:SF3">
    <property type="entry name" value="ALPHA_BETA-HYDROLASES SUPERFAMILY PROTEIN"/>
    <property type="match status" value="1"/>
</dbReference>
<keyword evidence="5 9" id="KW-0732">Signal</keyword>
<dbReference type="Proteomes" id="UP001500880">
    <property type="component" value="Unassembled WGS sequence"/>
</dbReference>
<organism evidence="11 12">
    <name type="scientific">Salinibacillus aidingensis</name>
    <dbReference type="NCBI Taxonomy" id="237684"/>
    <lineage>
        <taxon>Bacteria</taxon>
        <taxon>Bacillati</taxon>
        <taxon>Bacillota</taxon>
        <taxon>Bacilli</taxon>
        <taxon>Bacillales</taxon>
        <taxon>Bacillaceae</taxon>
        <taxon>Salinibacillus</taxon>
    </lineage>
</organism>
<comment type="caution">
    <text evidence="11">The sequence shown here is derived from an EMBL/GenBank/DDBJ whole genome shotgun (WGS) entry which is preliminary data.</text>
</comment>
<evidence type="ECO:0000259" key="10">
    <source>
        <dbReference type="Pfam" id="PF24708"/>
    </source>
</evidence>
<dbReference type="PANTHER" id="PTHR34043">
    <property type="entry name" value="ALPHA/BETA-HYDROLASES SUPERFAMILY PROTEIN"/>
    <property type="match status" value="1"/>
</dbReference>
<evidence type="ECO:0000256" key="7">
    <source>
        <dbReference type="ARBA" id="ARBA00022963"/>
    </source>
</evidence>
<sequence length="416" mass="46602">MIALSRVMLILSLVLALLSVPFTSLAEENQKKNSGNSYPIVMVHGLMGWGEGEMGGFHYWGGLQDIQANLNEQGFQTYVATVGPVSSNWDRAVELYHYINGGTVDYGARHAKEHGHDQYGKTFPGIYTEWNQKNKIHLVGHSMGGQTIRTLVDLLKDGSEAERSYAKEQGMELSPLFKDGKSQVQSVTSLATPHNGSTFADEELVVPLIKKMVMHAAAMGGLSQDSLVYDFKLEHWGLEREEGESFLSYADRIYNSSVWERRDISLYDLTTPGAKELNEWVGTHPDVYYFSFIGQATYEDWLTGRSLPSLSMSAMLVPSSLFMGSYTRNHPDPAIDESWWPNDGLVNVVSGKYPFSQKHEAYDYGEKAQKGVWNHFSVQNGWDHLDHIGINAKDALGIHDLDGFYQKLAAHLQRLP</sequence>
<name>A0ABN1BBV5_9BACI</name>
<dbReference type="Pfam" id="PF24708">
    <property type="entry name" value="Lip_C"/>
    <property type="match status" value="1"/>
</dbReference>
<evidence type="ECO:0000256" key="9">
    <source>
        <dbReference type="SAM" id="SignalP"/>
    </source>
</evidence>
<dbReference type="EC" id="3.1.1.3" evidence="3"/>
<evidence type="ECO:0000256" key="2">
    <source>
        <dbReference type="ARBA" id="ARBA00004613"/>
    </source>
</evidence>
<evidence type="ECO:0000256" key="3">
    <source>
        <dbReference type="ARBA" id="ARBA00013279"/>
    </source>
</evidence>
<dbReference type="SUPFAM" id="SSF53474">
    <property type="entry name" value="alpha/beta-Hydrolases"/>
    <property type="match status" value="1"/>
</dbReference>
<keyword evidence="6" id="KW-0378">Hydrolase</keyword>
<evidence type="ECO:0000256" key="5">
    <source>
        <dbReference type="ARBA" id="ARBA00022729"/>
    </source>
</evidence>
<dbReference type="EMBL" id="BAAADO010000004">
    <property type="protein sequence ID" value="GAA0494461.1"/>
    <property type="molecule type" value="Genomic_DNA"/>
</dbReference>
<keyword evidence="8" id="KW-0443">Lipid metabolism</keyword>
<evidence type="ECO:0000313" key="12">
    <source>
        <dbReference type="Proteomes" id="UP001500880"/>
    </source>
</evidence>
<gene>
    <name evidence="11" type="ORF">GCM10008986_21320</name>
</gene>
<evidence type="ECO:0000256" key="8">
    <source>
        <dbReference type="ARBA" id="ARBA00023098"/>
    </source>
</evidence>
<comment type="subcellular location">
    <subcellularLocation>
        <location evidence="2">Secreted</location>
    </subcellularLocation>
</comment>
<reference evidence="11 12" key="1">
    <citation type="journal article" date="2019" name="Int. J. Syst. Evol. Microbiol.">
        <title>The Global Catalogue of Microorganisms (GCM) 10K type strain sequencing project: providing services to taxonomists for standard genome sequencing and annotation.</title>
        <authorList>
            <consortium name="The Broad Institute Genomics Platform"/>
            <consortium name="The Broad Institute Genome Sequencing Center for Infectious Disease"/>
            <person name="Wu L."/>
            <person name="Ma J."/>
        </authorList>
    </citation>
    <scope>NUCLEOTIDE SEQUENCE [LARGE SCALE GENOMIC DNA]</scope>
    <source>
        <strain evidence="11 12">JCM 12389</strain>
    </source>
</reference>
<evidence type="ECO:0000256" key="1">
    <source>
        <dbReference type="ARBA" id="ARBA00001024"/>
    </source>
</evidence>
<accession>A0ABN1BBV5</accession>
<proteinExistence type="predicted"/>
<dbReference type="Gene3D" id="3.40.50.1820">
    <property type="entry name" value="alpha/beta hydrolase"/>
    <property type="match status" value="1"/>
</dbReference>